<evidence type="ECO:0000256" key="1">
    <source>
        <dbReference type="SAM" id="MobiDB-lite"/>
    </source>
</evidence>
<keyword evidence="5" id="KW-1185">Reference proteome</keyword>
<accession>A0A512C2I2</accession>
<gene>
    <name evidence="4" type="ORF">MAE02_59330</name>
</gene>
<dbReference type="AlphaFoldDB" id="A0A512C2I2"/>
<evidence type="ECO:0000259" key="2">
    <source>
        <dbReference type="Pfam" id="PF01814"/>
    </source>
</evidence>
<evidence type="ECO:0000259" key="3">
    <source>
        <dbReference type="Pfam" id="PF09361"/>
    </source>
</evidence>
<dbReference type="Gene3D" id="1.20.120.520">
    <property type="entry name" value="nmb1532 protein domain like"/>
    <property type="match status" value="1"/>
</dbReference>
<dbReference type="EMBL" id="BJYU01000169">
    <property type="protein sequence ID" value="GEO18237.1"/>
    <property type="molecule type" value="Genomic_DNA"/>
</dbReference>
<name>A0A512C2I2_9HYPH</name>
<dbReference type="Proteomes" id="UP000321085">
    <property type="component" value="Unassembled WGS sequence"/>
</dbReference>
<dbReference type="RefSeq" id="WP_147022920.1">
    <property type="nucleotide sequence ID" value="NZ_BJYU01000169.1"/>
</dbReference>
<dbReference type="Pfam" id="PF01814">
    <property type="entry name" value="Hemerythrin"/>
    <property type="match status" value="1"/>
</dbReference>
<organism evidence="4 5">
    <name type="scientific">Microvirga aerophila</name>
    <dbReference type="NCBI Taxonomy" id="670291"/>
    <lineage>
        <taxon>Bacteria</taxon>
        <taxon>Pseudomonadati</taxon>
        <taxon>Pseudomonadota</taxon>
        <taxon>Alphaproteobacteria</taxon>
        <taxon>Hyphomicrobiales</taxon>
        <taxon>Methylobacteriaceae</taxon>
        <taxon>Microvirga</taxon>
    </lineage>
</organism>
<feature type="compositionally biased region" description="Basic and acidic residues" evidence="1">
    <location>
        <begin position="147"/>
        <end position="156"/>
    </location>
</feature>
<dbReference type="InterPro" id="IPR018968">
    <property type="entry name" value="Phasin"/>
</dbReference>
<feature type="domain" description="Phasin" evidence="3">
    <location>
        <begin position="230"/>
        <end position="324"/>
    </location>
</feature>
<protein>
    <recommendedName>
        <fullName evidence="6">Hemerythrin-like domain-containing protein</fullName>
    </recommendedName>
</protein>
<evidence type="ECO:0000313" key="4">
    <source>
        <dbReference type="EMBL" id="GEO18237.1"/>
    </source>
</evidence>
<comment type="caution">
    <text evidence="4">The sequence shown here is derived from an EMBL/GenBank/DDBJ whole genome shotgun (WGS) entry which is preliminary data.</text>
</comment>
<feature type="domain" description="Hemerythrin-like" evidence="2">
    <location>
        <begin position="16"/>
        <end position="121"/>
    </location>
</feature>
<sequence>MTTTRTIGQTPPDRANDLFSRLLETTNDAVQLREELFGDLKQELRLLADLHEQHLFPVLEKHLETADLVRDAREDNRQTEALLAELESTPKDNDGFVTKVAELRAVFQQHIRNDKDELLPVVLKVLSEDEVEAVVEKVEEEIAGVEETKRAAAEQRRTKRGRKQADSDRNAGESLLTIVEAEAESAQELVQTEHEAVQERVSTASEAASLSISRSIELVSRPIRETPNLMNQDSERLQAVVRSNRILIRGAGTIALEWLALHQDRLLRNFDGMNDLLQCRSVPDIVSVQSTLIRENVERMIESSRNLAQLTVQVTQQATRTITAPAERDQRAS</sequence>
<evidence type="ECO:0008006" key="6">
    <source>
        <dbReference type="Google" id="ProtNLM"/>
    </source>
</evidence>
<evidence type="ECO:0000313" key="5">
    <source>
        <dbReference type="Proteomes" id="UP000321085"/>
    </source>
</evidence>
<proteinExistence type="predicted"/>
<dbReference type="PANTHER" id="PTHR35585:SF1">
    <property type="entry name" value="HHE DOMAIN PROTEIN (AFU_ORTHOLOGUE AFUA_4G00730)"/>
    <property type="match status" value="1"/>
</dbReference>
<dbReference type="PANTHER" id="PTHR35585">
    <property type="entry name" value="HHE DOMAIN PROTEIN (AFU_ORTHOLOGUE AFUA_4G00730)"/>
    <property type="match status" value="1"/>
</dbReference>
<dbReference type="Pfam" id="PF09361">
    <property type="entry name" value="Phasin_2"/>
    <property type="match status" value="1"/>
</dbReference>
<dbReference type="InterPro" id="IPR012312">
    <property type="entry name" value="Hemerythrin-like"/>
</dbReference>
<feature type="region of interest" description="Disordered" evidence="1">
    <location>
        <begin position="147"/>
        <end position="171"/>
    </location>
</feature>
<reference evidence="4 5" key="1">
    <citation type="submission" date="2019-07" db="EMBL/GenBank/DDBJ databases">
        <title>Whole genome shotgun sequence of Microvirga aerophila NBRC 106136.</title>
        <authorList>
            <person name="Hosoyama A."/>
            <person name="Uohara A."/>
            <person name="Ohji S."/>
            <person name="Ichikawa N."/>
        </authorList>
    </citation>
    <scope>NUCLEOTIDE SEQUENCE [LARGE SCALE GENOMIC DNA]</scope>
    <source>
        <strain evidence="4 5">NBRC 106136</strain>
    </source>
</reference>